<evidence type="ECO:0000256" key="6">
    <source>
        <dbReference type="RuleBase" id="RU363132"/>
    </source>
</evidence>
<dbReference type="Gramene" id="KJB08302">
    <property type="protein sequence ID" value="KJB08302"/>
    <property type="gene ID" value="B456_001G075400"/>
</dbReference>
<dbReference type="Pfam" id="PF02453">
    <property type="entry name" value="Reticulon"/>
    <property type="match status" value="1"/>
</dbReference>
<keyword evidence="5 6" id="KW-0472">Membrane</keyword>
<evidence type="ECO:0000256" key="1">
    <source>
        <dbReference type="ARBA" id="ARBA00004477"/>
    </source>
</evidence>
<dbReference type="InterPro" id="IPR045064">
    <property type="entry name" value="Reticulon-like"/>
</dbReference>
<evidence type="ECO:0000256" key="3">
    <source>
        <dbReference type="ARBA" id="ARBA00022824"/>
    </source>
</evidence>
<dbReference type="EMBL" id="CM001740">
    <property type="protein sequence ID" value="KJB08302.1"/>
    <property type="molecule type" value="Genomic_DNA"/>
</dbReference>
<evidence type="ECO:0000313" key="8">
    <source>
        <dbReference type="EMBL" id="KJB08302.1"/>
    </source>
</evidence>
<dbReference type="KEGG" id="gra:105788023"/>
<dbReference type="eggNOG" id="KOG1792">
    <property type="taxonomic scope" value="Eukaryota"/>
</dbReference>
<keyword evidence="9" id="KW-1185">Reference proteome</keyword>
<dbReference type="OrthoDB" id="567788at2759"/>
<name>A0A0D2LVX0_GOSRA</name>
<feature type="transmembrane region" description="Helical" evidence="6">
    <location>
        <begin position="45"/>
        <end position="62"/>
    </location>
</feature>
<evidence type="ECO:0000256" key="4">
    <source>
        <dbReference type="ARBA" id="ARBA00022989"/>
    </source>
</evidence>
<dbReference type="STRING" id="29730.A0A0D2LVX0"/>
<dbReference type="PANTHER" id="PTHR10994">
    <property type="entry name" value="RETICULON"/>
    <property type="match status" value="1"/>
</dbReference>
<dbReference type="GO" id="GO:0009617">
    <property type="term" value="P:response to bacterium"/>
    <property type="evidence" value="ECO:0007669"/>
    <property type="project" value="InterPro"/>
</dbReference>
<keyword evidence="4 6" id="KW-1133">Transmembrane helix</keyword>
<protein>
    <recommendedName>
        <fullName evidence="6">Reticulon-like protein</fullName>
    </recommendedName>
</protein>
<evidence type="ECO:0000259" key="7">
    <source>
        <dbReference type="PROSITE" id="PS50845"/>
    </source>
</evidence>
<sequence>MPINKSYESDDETTTPRVNFFGRERPVHAILGGGKVADVLLWRNQKLAATLLFGVTAIWYLFEVVEYNFVTLFCHICITTMLIVFIRSITAEYFGWNPPKIPELISNEDAFREVVSTFHRRLNELLRKFLHIAGGNDPLYFFSVLTSLYIISVIGSIFNFLDLLFVGFLCMETLPYLYARYEKEVEYHAGQMTKKASKMYKRFDSRVLNKIPRGPVKEKKRT</sequence>
<feature type="transmembrane region" description="Helical" evidence="6">
    <location>
        <begin position="148"/>
        <end position="171"/>
    </location>
</feature>
<dbReference type="OMA" id="HAGQMTK"/>
<organism evidence="8 9">
    <name type="scientific">Gossypium raimondii</name>
    <name type="common">Peruvian cotton</name>
    <name type="synonym">Gossypium klotzschianum subsp. raimondii</name>
    <dbReference type="NCBI Taxonomy" id="29730"/>
    <lineage>
        <taxon>Eukaryota</taxon>
        <taxon>Viridiplantae</taxon>
        <taxon>Streptophyta</taxon>
        <taxon>Embryophyta</taxon>
        <taxon>Tracheophyta</taxon>
        <taxon>Spermatophyta</taxon>
        <taxon>Magnoliopsida</taxon>
        <taxon>eudicotyledons</taxon>
        <taxon>Gunneridae</taxon>
        <taxon>Pentapetalae</taxon>
        <taxon>rosids</taxon>
        <taxon>malvids</taxon>
        <taxon>Malvales</taxon>
        <taxon>Malvaceae</taxon>
        <taxon>Malvoideae</taxon>
        <taxon>Gossypium</taxon>
    </lineage>
</organism>
<dbReference type="PROSITE" id="PS50845">
    <property type="entry name" value="RETICULON"/>
    <property type="match status" value="1"/>
</dbReference>
<keyword evidence="3 6" id="KW-0256">Endoplasmic reticulum</keyword>
<keyword evidence="2 6" id="KW-0812">Transmembrane</keyword>
<reference evidence="8 9" key="1">
    <citation type="journal article" date="2012" name="Nature">
        <title>Repeated polyploidization of Gossypium genomes and the evolution of spinnable cotton fibres.</title>
        <authorList>
            <person name="Paterson A.H."/>
            <person name="Wendel J.F."/>
            <person name="Gundlach H."/>
            <person name="Guo H."/>
            <person name="Jenkins J."/>
            <person name="Jin D."/>
            <person name="Llewellyn D."/>
            <person name="Showmaker K.C."/>
            <person name="Shu S."/>
            <person name="Udall J."/>
            <person name="Yoo M.J."/>
            <person name="Byers R."/>
            <person name="Chen W."/>
            <person name="Doron-Faigenboim A."/>
            <person name="Duke M.V."/>
            <person name="Gong L."/>
            <person name="Grimwood J."/>
            <person name="Grover C."/>
            <person name="Grupp K."/>
            <person name="Hu G."/>
            <person name="Lee T.H."/>
            <person name="Li J."/>
            <person name="Lin L."/>
            <person name="Liu T."/>
            <person name="Marler B.S."/>
            <person name="Page J.T."/>
            <person name="Roberts A.W."/>
            <person name="Romanel E."/>
            <person name="Sanders W.S."/>
            <person name="Szadkowski E."/>
            <person name="Tan X."/>
            <person name="Tang H."/>
            <person name="Xu C."/>
            <person name="Wang J."/>
            <person name="Wang Z."/>
            <person name="Zhang D."/>
            <person name="Zhang L."/>
            <person name="Ashrafi H."/>
            <person name="Bedon F."/>
            <person name="Bowers J.E."/>
            <person name="Brubaker C.L."/>
            <person name="Chee P.W."/>
            <person name="Das S."/>
            <person name="Gingle A.R."/>
            <person name="Haigler C.H."/>
            <person name="Harker D."/>
            <person name="Hoffmann L.V."/>
            <person name="Hovav R."/>
            <person name="Jones D.C."/>
            <person name="Lemke C."/>
            <person name="Mansoor S."/>
            <person name="ur Rahman M."/>
            <person name="Rainville L.N."/>
            <person name="Rambani A."/>
            <person name="Reddy U.K."/>
            <person name="Rong J.K."/>
            <person name="Saranga Y."/>
            <person name="Scheffler B.E."/>
            <person name="Scheffler J.A."/>
            <person name="Stelly D.M."/>
            <person name="Triplett B.A."/>
            <person name="Van Deynze A."/>
            <person name="Vaslin M.F."/>
            <person name="Waghmare V.N."/>
            <person name="Walford S.A."/>
            <person name="Wright R.J."/>
            <person name="Zaki E.A."/>
            <person name="Zhang T."/>
            <person name="Dennis E.S."/>
            <person name="Mayer K.F."/>
            <person name="Peterson D.G."/>
            <person name="Rokhsar D.S."/>
            <person name="Wang X."/>
            <person name="Schmutz J."/>
        </authorList>
    </citation>
    <scope>NUCLEOTIDE SEQUENCE [LARGE SCALE GENOMIC DNA]</scope>
</reference>
<dbReference type="GO" id="GO:0005789">
    <property type="term" value="C:endoplasmic reticulum membrane"/>
    <property type="evidence" value="ECO:0007669"/>
    <property type="project" value="UniProtKB-SubCell"/>
</dbReference>
<feature type="domain" description="Reticulon" evidence="7">
    <location>
        <begin position="36"/>
        <end position="222"/>
    </location>
</feature>
<gene>
    <name evidence="8" type="ORF">B456_001G075400</name>
</gene>
<evidence type="ECO:0000256" key="5">
    <source>
        <dbReference type="ARBA" id="ARBA00023136"/>
    </source>
</evidence>
<evidence type="ECO:0000313" key="9">
    <source>
        <dbReference type="Proteomes" id="UP000032304"/>
    </source>
</evidence>
<dbReference type="Proteomes" id="UP000032304">
    <property type="component" value="Chromosome 1"/>
</dbReference>
<evidence type="ECO:0000256" key="2">
    <source>
        <dbReference type="ARBA" id="ARBA00022692"/>
    </source>
</evidence>
<proteinExistence type="predicted"/>
<feature type="transmembrane region" description="Helical" evidence="6">
    <location>
        <begin position="69"/>
        <end position="89"/>
    </location>
</feature>
<dbReference type="PANTHER" id="PTHR10994:SF85">
    <property type="entry name" value="RETICULON-LIKE PROTEIN B9"/>
    <property type="match status" value="1"/>
</dbReference>
<dbReference type="InterPro" id="IPR003388">
    <property type="entry name" value="Reticulon"/>
</dbReference>
<accession>A0A0D2LVX0</accession>
<dbReference type="AlphaFoldDB" id="A0A0D2LVX0"/>
<comment type="subcellular location">
    <subcellularLocation>
        <location evidence="1 6">Endoplasmic reticulum membrane</location>
        <topology evidence="1 6">Multi-pass membrane protein</topology>
    </subcellularLocation>
</comment>